<dbReference type="PROSITE" id="PS50252">
    <property type="entry name" value="TBOX_3"/>
    <property type="match status" value="1"/>
</dbReference>
<comment type="caution">
    <text evidence="6">Lacks conserved residue(s) required for the propagation of feature annotation.</text>
</comment>
<dbReference type="InterPro" id="IPR046360">
    <property type="entry name" value="T-box_DNA-bd"/>
</dbReference>
<reference evidence="9 10" key="2">
    <citation type="journal article" date="2019" name="G3 (Bethesda)">
        <title>Hybrid Assembly of the Genome of the Entomopathogenic Nematode Steinernema carpocapsae Identifies the X-Chromosome.</title>
        <authorList>
            <person name="Serra L."/>
            <person name="Macchietto M."/>
            <person name="Macias-Munoz A."/>
            <person name="McGill C.J."/>
            <person name="Rodriguez I.M."/>
            <person name="Rodriguez B."/>
            <person name="Murad R."/>
            <person name="Mortazavi A."/>
        </authorList>
    </citation>
    <scope>NUCLEOTIDE SEQUENCE [LARGE SCALE GENOMIC DNA]</scope>
    <source>
        <strain evidence="9 10">ALL</strain>
    </source>
</reference>
<evidence type="ECO:0000256" key="1">
    <source>
        <dbReference type="ARBA" id="ARBA00004123"/>
    </source>
</evidence>
<dbReference type="InterPro" id="IPR001699">
    <property type="entry name" value="TF_T-box"/>
</dbReference>
<organism evidence="9 10">
    <name type="scientific">Steinernema carpocapsae</name>
    <name type="common">Entomopathogenic nematode</name>
    <dbReference type="NCBI Taxonomy" id="34508"/>
    <lineage>
        <taxon>Eukaryota</taxon>
        <taxon>Metazoa</taxon>
        <taxon>Ecdysozoa</taxon>
        <taxon>Nematoda</taxon>
        <taxon>Chromadorea</taxon>
        <taxon>Rhabditida</taxon>
        <taxon>Tylenchina</taxon>
        <taxon>Panagrolaimomorpha</taxon>
        <taxon>Strongyloidoidea</taxon>
        <taxon>Steinernematidae</taxon>
        <taxon>Steinernema</taxon>
    </lineage>
</organism>
<dbReference type="Gene3D" id="2.60.40.820">
    <property type="entry name" value="Transcription factor, T-box"/>
    <property type="match status" value="1"/>
</dbReference>
<dbReference type="PRINTS" id="PR00937">
    <property type="entry name" value="TBOX"/>
</dbReference>
<feature type="domain" description="T-box" evidence="8">
    <location>
        <begin position="34"/>
        <end position="221"/>
    </location>
</feature>
<feature type="compositionally biased region" description="Polar residues" evidence="7">
    <location>
        <begin position="387"/>
        <end position="404"/>
    </location>
</feature>
<comment type="caution">
    <text evidence="9">The sequence shown here is derived from an EMBL/GenBank/DDBJ whole genome shotgun (WGS) entry which is preliminary data.</text>
</comment>
<keyword evidence="10" id="KW-1185">Reference proteome</keyword>
<dbReference type="GO" id="GO:0000978">
    <property type="term" value="F:RNA polymerase II cis-regulatory region sequence-specific DNA binding"/>
    <property type="evidence" value="ECO:0007669"/>
    <property type="project" value="InterPro"/>
</dbReference>
<evidence type="ECO:0000313" key="10">
    <source>
        <dbReference type="Proteomes" id="UP000298663"/>
    </source>
</evidence>
<dbReference type="Proteomes" id="UP000298663">
    <property type="component" value="Unassembled WGS sequence"/>
</dbReference>
<feature type="compositionally biased region" description="Polar residues" evidence="7">
    <location>
        <begin position="359"/>
        <end position="378"/>
    </location>
</feature>
<name>A0A4U8UND7_STECR</name>
<reference evidence="9 10" key="1">
    <citation type="journal article" date="2015" name="Genome Biol.">
        <title>Comparative genomics of Steinernema reveals deeply conserved gene regulatory networks.</title>
        <authorList>
            <person name="Dillman A.R."/>
            <person name="Macchietto M."/>
            <person name="Porter C.F."/>
            <person name="Rogers A."/>
            <person name="Williams B."/>
            <person name="Antoshechkin I."/>
            <person name="Lee M.M."/>
            <person name="Goodwin Z."/>
            <person name="Lu X."/>
            <person name="Lewis E.E."/>
            <person name="Goodrich-Blair H."/>
            <person name="Stock S.P."/>
            <person name="Adams B.J."/>
            <person name="Sternberg P.W."/>
            <person name="Mortazavi A."/>
        </authorList>
    </citation>
    <scope>NUCLEOTIDE SEQUENCE [LARGE SCALE GENOMIC DNA]</scope>
    <source>
        <strain evidence="9 10">ALL</strain>
    </source>
</reference>
<dbReference type="GO" id="GO:0001708">
    <property type="term" value="P:cell fate specification"/>
    <property type="evidence" value="ECO:0007669"/>
    <property type="project" value="TreeGrafter"/>
</dbReference>
<protein>
    <recommendedName>
        <fullName evidence="8">T-box domain-containing protein</fullName>
    </recommendedName>
</protein>
<keyword evidence="5 6" id="KW-0539">Nucleus</keyword>
<dbReference type="PANTHER" id="PTHR11267:SF195">
    <property type="entry name" value="OPTOMOTOR-BLIND-RELATED-GENE-1, ISOFORM A"/>
    <property type="match status" value="1"/>
</dbReference>
<dbReference type="SMART" id="SM00425">
    <property type="entry name" value="TBOX"/>
    <property type="match status" value="1"/>
</dbReference>
<accession>A0A4U8UND7</accession>
<dbReference type="AlphaFoldDB" id="A0A4U8UND7"/>
<feature type="region of interest" description="Disordered" evidence="7">
    <location>
        <begin position="359"/>
        <end position="404"/>
    </location>
</feature>
<keyword evidence="2" id="KW-0805">Transcription regulation</keyword>
<dbReference type="PROSITE" id="PS01283">
    <property type="entry name" value="TBOX_1"/>
    <property type="match status" value="1"/>
</dbReference>
<dbReference type="SUPFAM" id="SSF49417">
    <property type="entry name" value="p53-like transcription factors"/>
    <property type="match status" value="1"/>
</dbReference>
<dbReference type="InterPro" id="IPR018186">
    <property type="entry name" value="TF_T-box_CS"/>
</dbReference>
<keyword evidence="4" id="KW-0804">Transcription</keyword>
<proteinExistence type="predicted"/>
<evidence type="ECO:0000256" key="7">
    <source>
        <dbReference type="SAM" id="MobiDB-lite"/>
    </source>
</evidence>
<evidence type="ECO:0000259" key="8">
    <source>
        <dbReference type="PROSITE" id="PS50252"/>
    </source>
</evidence>
<evidence type="ECO:0000256" key="2">
    <source>
        <dbReference type="ARBA" id="ARBA00023015"/>
    </source>
</evidence>
<dbReference type="GO" id="GO:0000981">
    <property type="term" value="F:DNA-binding transcription factor activity, RNA polymerase II-specific"/>
    <property type="evidence" value="ECO:0007669"/>
    <property type="project" value="TreeGrafter"/>
</dbReference>
<dbReference type="CDD" id="cd00182">
    <property type="entry name" value="T-box"/>
    <property type="match status" value="1"/>
</dbReference>
<gene>
    <name evidence="9" type="ORF">L596_000802</name>
</gene>
<dbReference type="InterPro" id="IPR008967">
    <property type="entry name" value="p53-like_TF_DNA-bd_sf"/>
</dbReference>
<dbReference type="Pfam" id="PF00907">
    <property type="entry name" value="T-box"/>
    <property type="match status" value="1"/>
</dbReference>
<evidence type="ECO:0000313" key="9">
    <source>
        <dbReference type="EMBL" id="TMS33018.1"/>
    </source>
</evidence>
<dbReference type="GO" id="GO:0045893">
    <property type="term" value="P:positive regulation of DNA-templated transcription"/>
    <property type="evidence" value="ECO:0007669"/>
    <property type="project" value="InterPro"/>
</dbReference>
<dbReference type="InterPro" id="IPR036960">
    <property type="entry name" value="T-box_sf"/>
</dbReference>
<comment type="subcellular location">
    <subcellularLocation>
        <location evidence="1 6">Nucleus</location>
    </subcellularLocation>
</comment>
<evidence type="ECO:0000256" key="6">
    <source>
        <dbReference type="PROSITE-ProRule" id="PRU00201"/>
    </source>
</evidence>
<dbReference type="GO" id="GO:0000785">
    <property type="term" value="C:chromatin"/>
    <property type="evidence" value="ECO:0007669"/>
    <property type="project" value="TreeGrafter"/>
</dbReference>
<dbReference type="PANTHER" id="PTHR11267">
    <property type="entry name" value="T-BOX PROTEIN-RELATED"/>
    <property type="match status" value="1"/>
</dbReference>
<dbReference type="GO" id="GO:0005634">
    <property type="term" value="C:nucleus"/>
    <property type="evidence" value="ECO:0007669"/>
    <property type="project" value="UniProtKB-SubCell"/>
</dbReference>
<evidence type="ECO:0000256" key="5">
    <source>
        <dbReference type="ARBA" id="ARBA00023242"/>
    </source>
</evidence>
<dbReference type="EMBL" id="AZBU02000001">
    <property type="protein sequence ID" value="TMS33018.1"/>
    <property type="molecule type" value="Genomic_DNA"/>
</dbReference>
<dbReference type="STRING" id="34508.A0A4U8UND7"/>
<keyword evidence="3 6" id="KW-0238">DNA-binding</keyword>
<evidence type="ECO:0000256" key="4">
    <source>
        <dbReference type="ARBA" id="ARBA00023163"/>
    </source>
</evidence>
<evidence type="ECO:0000256" key="3">
    <source>
        <dbReference type="ARBA" id="ARBA00023125"/>
    </source>
</evidence>
<sequence length="404" mass="46722">MPQMYTNEPYSPIEFVHQPQAMDFSEQNTATARIEDEELWAAFNEQVNEMILTKKGRKMFPHMAFQVGNLIPNNHYVVAVSFNRVNNQRYKYHDSKWIDMNNGLPMETPRVVFAREGVQTGVAWNKRTTVKFDRVKLTNTVTKFDDVIVTLNSMHKYRPHLCVFRINGVQPQLAAYPYPNKTLVADFKMPLMDFIAVTAYNNNEIKLLKVDHNKYAKGFRPEGKHTQNRMSLDEQKQLLAKRPSEASNLKMTRQAVNPVYAPNNQTYWYSSMTPQTVPYTNTTPQNYGYSMPGFNGYSLPGAPPMTSYPSYVQRQDCSWQPNYQQQCELPMDLQNLQQVPMEPHTPQQTSMNLQAFQQMPTSSEMPAQGSMNTQMSTNPRKRRDMSSDPQSLQQTQKLQRVPSQ</sequence>
<dbReference type="OrthoDB" id="7442607at2759"/>